<evidence type="ECO:0000313" key="7">
    <source>
        <dbReference type="Proteomes" id="UP001281410"/>
    </source>
</evidence>
<protein>
    <submittedName>
        <fullName evidence="6">Uncharacterized protein</fullName>
    </submittedName>
</protein>
<comment type="similarity">
    <text evidence="1">Belongs to the peptidase S28 family.</text>
</comment>
<evidence type="ECO:0000256" key="5">
    <source>
        <dbReference type="ARBA" id="ARBA00023180"/>
    </source>
</evidence>
<dbReference type="GO" id="GO:0008239">
    <property type="term" value="F:dipeptidyl-peptidase activity"/>
    <property type="evidence" value="ECO:0007669"/>
    <property type="project" value="TreeGrafter"/>
</dbReference>
<dbReference type="AlphaFoldDB" id="A0AAE0A8A5"/>
<dbReference type="Pfam" id="PF05577">
    <property type="entry name" value="Peptidase_S28"/>
    <property type="match status" value="1"/>
</dbReference>
<evidence type="ECO:0000256" key="3">
    <source>
        <dbReference type="ARBA" id="ARBA00022729"/>
    </source>
</evidence>
<organism evidence="6 7">
    <name type="scientific">Dipteronia sinensis</name>
    <dbReference type="NCBI Taxonomy" id="43782"/>
    <lineage>
        <taxon>Eukaryota</taxon>
        <taxon>Viridiplantae</taxon>
        <taxon>Streptophyta</taxon>
        <taxon>Embryophyta</taxon>
        <taxon>Tracheophyta</taxon>
        <taxon>Spermatophyta</taxon>
        <taxon>Magnoliopsida</taxon>
        <taxon>eudicotyledons</taxon>
        <taxon>Gunneridae</taxon>
        <taxon>Pentapetalae</taxon>
        <taxon>rosids</taxon>
        <taxon>malvids</taxon>
        <taxon>Sapindales</taxon>
        <taxon>Sapindaceae</taxon>
        <taxon>Hippocastanoideae</taxon>
        <taxon>Acereae</taxon>
        <taxon>Dipteronia</taxon>
    </lineage>
</organism>
<evidence type="ECO:0000256" key="1">
    <source>
        <dbReference type="ARBA" id="ARBA00011079"/>
    </source>
</evidence>
<reference evidence="6" key="1">
    <citation type="journal article" date="2023" name="Plant J.">
        <title>Genome sequences and population genomics provide insights into the demographic history, inbreeding, and mutation load of two 'living fossil' tree species of Dipteronia.</title>
        <authorList>
            <person name="Feng Y."/>
            <person name="Comes H.P."/>
            <person name="Chen J."/>
            <person name="Zhu S."/>
            <person name="Lu R."/>
            <person name="Zhang X."/>
            <person name="Li P."/>
            <person name="Qiu J."/>
            <person name="Olsen K.M."/>
            <person name="Qiu Y."/>
        </authorList>
    </citation>
    <scope>NUCLEOTIDE SEQUENCE</scope>
    <source>
        <strain evidence="6">NBL</strain>
    </source>
</reference>
<dbReference type="GO" id="GO:0006508">
    <property type="term" value="P:proteolysis"/>
    <property type="evidence" value="ECO:0007669"/>
    <property type="project" value="UniProtKB-KW"/>
</dbReference>
<keyword evidence="2" id="KW-0645">Protease</keyword>
<dbReference type="Gene3D" id="3.40.50.1820">
    <property type="entry name" value="alpha/beta hydrolase"/>
    <property type="match status" value="2"/>
</dbReference>
<dbReference type="EMBL" id="JANJYJ010000006">
    <property type="protein sequence ID" value="KAK3205851.1"/>
    <property type="molecule type" value="Genomic_DNA"/>
</dbReference>
<evidence type="ECO:0000256" key="2">
    <source>
        <dbReference type="ARBA" id="ARBA00022670"/>
    </source>
</evidence>
<dbReference type="PANTHER" id="PTHR11010">
    <property type="entry name" value="PROTEASE S28 PRO-X CARBOXYPEPTIDASE-RELATED"/>
    <property type="match status" value="1"/>
</dbReference>
<keyword evidence="4" id="KW-0378">Hydrolase</keyword>
<keyword evidence="5" id="KW-0325">Glycoprotein</keyword>
<dbReference type="InterPro" id="IPR008758">
    <property type="entry name" value="Peptidase_S28"/>
</dbReference>
<dbReference type="InterPro" id="IPR029058">
    <property type="entry name" value="AB_hydrolase_fold"/>
</dbReference>
<accession>A0AAE0A8A5</accession>
<evidence type="ECO:0000313" key="6">
    <source>
        <dbReference type="EMBL" id="KAK3205851.1"/>
    </source>
</evidence>
<dbReference type="PANTHER" id="PTHR11010:SF78">
    <property type="entry name" value="LYSOSOMAL PRO-X CARBOXYPEPTIDASE"/>
    <property type="match status" value="1"/>
</dbReference>
<name>A0AAE0A8A5_9ROSI</name>
<gene>
    <name evidence="6" type="ORF">Dsin_019897</name>
</gene>
<dbReference type="Proteomes" id="UP001281410">
    <property type="component" value="Unassembled WGS sequence"/>
</dbReference>
<keyword evidence="3" id="KW-0732">Signal</keyword>
<keyword evidence="7" id="KW-1185">Reference proteome</keyword>
<sequence length="250" mass="27932">MVASQVALPAVMFRTEDEASVLTSWLRLKYPHIVTRALASSASILYFDDITPQNGLHVVTTNDFREYSESCYNSIKQSWNETDRVEAIANGFQDLRSIFSTCSSLDSSLELRDHLDLVYLLSVIYDNPLETWVNKVCTAIDGTPQGMDILGRVASGLNASFLGRGGGPCNYISEFKLNNMSEWDWKKCTEMVIPIGDGGNDTMFKASPFDLNNFTRTCQAVFGITPRPHWITTKFGGHVSFLFKPFIGII</sequence>
<proteinExistence type="inferred from homology"/>
<comment type="caution">
    <text evidence="6">The sequence shown here is derived from an EMBL/GenBank/DDBJ whole genome shotgun (WGS) entry which is preliminary data.</text>
</comment>
<evidence type="ECO:0000256" key="4">
    <source>
        <dbReference type="ARBA" id="ARBA00022801"/>
    </source>
</evidence>
<dbReference type="GO" id="GO:0070008">
    <property type="term" value="F:serine-type exopeptidase activity"/>
    <property type="evidence" value="ECO:0007669"/>
    <property type="project" value="InterPro"/>
</dbReference>